<dbReference type="Pfam" id="PF00583">
    <property type="entry name" value="Acetyltransf_1"/>
    <property type="match status" value="1"/>
</dbReference>
<keyword evidence="2" id="KW-0808">Transferase</keyword>
<keyword evidence="3" id="KW-1185">Reference proteome</keyword>
<organism evidence="2 3">
    <name type="scientific">Flavobacterium xylosi</name>
    <dbReference type="NCBI Taxonomy" id="3230415"/>
    <lineage>
        <taxon>Bacteria</taxon>
        <taxon>Pseudomonadati</taxon>
        <taxon>Bacteroidota</taxon>
        <taxon>Flavobacteriia</taxon>
        <taxon>Flavobacteriales</taxon>
        <taxon>Flavobacteriaceae</taxon>
        <taxon>Flavobacterium</taxon>
    </lineage>
</organism>
<feature type="domain" description="N-acetyltransferase" evidence="1">
    <location>
        <begin position="43"/>
        <end position="134"/>
    </location>
</feature>
<reference evidence="2 3" key="1">
    <citation type="submission" date="2024-06" db="EMBL/GenBank/DDBJ databases">
        <title>Flavobacterium spp. isolated from glacier.</title>
        <authorList>
            <person name="Han D."/>
        </authorList>
    </citation>
    <scope>NUCLEOTIDE SEQUENCE [LARGE SCALE GENOMIC DNA]</scope>
    <source>
        <strain evidence="2 3">LS2P90</strain>
    </source>
</reference>
<dbReference type="Proteomes" id="UP001600109">
    <property type="component" value="Unassembled WGS sequence"/>
</dbReference>
<proteinExistence type="predicted"/>
<dbReference type="InterPro" id="IPR000182">
    <property type="entry name" value="GNAT_dom"/>
</dbReference>
<dbReference type="EMBL" id="JBHZPZ010000007">
    <property type="protein sequence ID" value="MFE3868008.1"/>
    <property type="molecule type" value="Genomic_DNA"/>
</dbReference>
<keyword evidence="2" id="KW-0012">Acyltransferase</keyword>
<gene>
    <name evidence="2" type="ORF">ACFX5E_07960</name>
</gene>
<dbReference type="InterPro" id="IPR016181">
    <property type="entry name" value="Acyl_CoA_acyltransferase"/>
</dbReference>
<dbReference type="Gene3D" id="3.40.630.30">
    <property type="match status" value="1"/>
</dbReference>
<comment type="caution">
    <text evidence="2">The sequence shown here is derived from an EMBL/GenBank/DDBJ whole genome shotgun (WGS) entry which is preliminary data.</text>
</comment>
<name>A0ABW6HVH8_9FLAO</name>
<protein>
    <submittedName>
        <fullName evidence="2">GNAT family N-acetyltransferase</fullName>
        <ecNumber evidence="2">2.3.1.-</ecNumber>
    </submittedName>
</protein>
<evidence type="ECO:0000259" key="1">
    <source>
        <dbReference type="Pfam" id="PF00583"/>
    </source>
</evidence>
<dbReference type="CDD" id="cd04301">
    <property type="entry name" value="NAT_SF"/>
    <property type="match status" value="1"/>
</dbReference>
<dbReference type="GO" id="GO:0016746">
    <property type="term" value="F:acyltransferase activity"/>
    <property type="evidence" value="ECO:0007669"/>
    <property type="project" value="UniProtKB-KW"/>
</dbReference>
<dbReference type="EC" id="2.3.1.-" evidence="2"/>
<evidence type="ECO:0000313" key="2">
    <source>
        <dbReference type="EMBL" id="MFE3868008.1"/>
    </source>
</evidence>
<dbReference type="SUPFAM" id="SSF55729">
    <property type="entry name" value="Acyl-CoA N-acyltransferases (Nat)"/>
    <property type="match status" value="1"/>
</dbReference>
<dbReference type="RefSeq" id="WP_379854664.1">
    <property type="nucleotide sequence ID" value="NZ_JBHZPZ010000007.1"/>
</dbReference>
<accession>A0ABW6HVH8</accession>
<evidence type="ECO:0000313" key="3">
    <source>
        <dbReference type="Proteomes" id="UP001600109"/>
    </source>
</evidence>
<sequence>MATSNFERMLQLADEVFAVKNNPDQLDVTQEVLERLMRLHPATVSEYDDGNGPVAWVLLFPTTLDLMQQFLDAKISEKELFDRTPLDTEYDALYLCSALVLEEYRRKGIAKRLTLEAIENIRKNHPLKALFVWTFSKEGDLDAEAIARYTSLPLYKRPK</sequence>